<accession>A0AAN7ERA4</accession>
<dbReference type="Proteomes" id="UP001324115">
    <property type="component" value="Unassembled WGS sequence"/>
</dbReference>
<evidence type="ECO:0000313" key="1">
    <source>
        <dbReference type="EMBL" id="KAK4577828.1"/>
    </source>
</evidence>
<proteinExistence type="predicted"/>
<keyword evidence="2" id="KW-1185">Reference proteome</keyword>
<protein>
    <submittedName>
        <fullName evidence="1">Uncharacterized protein</fullName>
    </submittedName>
</protein>
<name>A0AAN7ERA4_QUERU</name>
<sequence>MTEIETELDPNVVLTVEELEALLGWDRLEQEEDGLKNIEQSFETTAQLQDGVTEIETDQVDTNDVLTVEELEALLSEPSEDTSFPVGWDWALDTSSSTFMQSMPYQTHLTDTTTICI</sequence>
<dbReference type="EMBL" id="JAXUIC010000008">
    <property type="protein sequence ID" value="KAK4577828.1"/>
    <property type="molecule type" value="Genomic_DNA"/>
</dbReference>
<evidence type="ECO:0000313" key="2">
    <source>
        <dbReference type="Proteomes" id="UP001324115"/>
    </source>
</evidence>
<comment type="caution">
    <text evidence="1">The sequence shown here is derived from an EMBL/GenBank/DDBJ whole genome shotgun (WGS) entry which is preliminary data.</text>
</comment>
<organism evidence="1 2">
    <name type="scientific">Quercus rubra</name>
    <name type="common">Northern red oak</name>
    <name type="synonym">Quercus borealis</name>
    <dbReference type="NCBI Taxonomy" id="3512"/>
    <lineage>
        <taxon>Eukaryota</taxon>
        <taxon>Viridiplantae</taxon>
        <taxon>Streptophyta</taxon>
        <taxon>Embryophyta</taxon>
        <taxon>Tracheophyta</taxon>
        <taxon>Spermatophyta</taxon>
        <taxon>Magnoliopsida</taxon>
        <taxon>eudicotyledons</taxon>
        <taxon>Gunneridae</taxon>
        <taxon>Pentapetalae</taxon>
        <taxon>rosids</taxon>
        <taxon>fabids</taxon>
        <taxon>Fagales</taxon>
        <taxon>Fagaceae</taxon>
        <taxon>Quercus</taxon>
    </lineage>
</organism>
<reference evidence="1 2" key="1">
    <citation type="journal article" date="2023" name="G3 (Bethesda)">
        <title>A haplotype-resolved chromosome-scale genome for Quercus rubra L. provides insights into the genetics of adaptive traits for red oak species.</title>
        <authorList>
            <person name="Kapoor B."/>
            <person name="Jenkins J."/>
            <person name="Schmutz J."/>
            <person name="Zhebentyayeva T."/>
            <person name="Kuelheim C."/>
            <person name="Coggeshall M."/>
            <person name="Heim C."/>
            <person name="Lasky J.R."/>
            <person name="Leites L."/>
            <person name="Islam-Faridi N."/>
            <person name="Romero-Severson J."/>
            <person name="DeLeo V.L."/>
            <person name="Lucas S.M."/>
            <person name="Lazic D."/>
            <person name="Gailing O."/>
            <person name="Carlson J."/>
            <person name="Staton M."/>
        </authorList>
    </citation>
    <scope>NUCLEOTIDE SEQUENCE [LARGE SCALE GENOMIC DNA]</scope>
    <source>
        <strain evidence="1">Pseudo-F2</strain>
    </source>
</reference>
<gene>
    <name evidence="1" type="ORF">RGQ29_028093</name>
</gene>
<dbReference type="AlphaFoldDB" id="A0AAN7ERA4"/>